<protein>
    <recommendedName>
        <fullName evidence="4">Phage protein</fullName>
    </recommendedName>
</protein>
<dbReference type="EMBL" id="JAMCOF010000008">
    <property type="protein sequence ID" value="MCL6230024.1"/>
    <property type="molecule type" value="Genomic_DNA"/>
</dbReference>
<organism evidence="2 3">
    <name type="scientific">Bartonella bilalgolemii</name>
    <dbReference type="NCBI Taxonomy" id="2942911"/>
    <lineage>
        <taxon>Bacteria</taxon>
        <taxon>Pseudomonadati</taxon>
        <taxon>Pseudomonadota</taxon>
        <taxon>Alphaproteobacteria</taxon>
        <taxon>Hyphomicrobiales</taxon>
        <taxon>Bartonellaceae</taxon>
        <taxon>Bartonella</taxon>
    </lineage>
</organism>
<keyword evidence="3" id="KW-1185">Reference proteome</keyword>
<evidence type="ECO:0000256" key="1">
    <source>
        <dbReference type="SAM" id="Coils"/>
    </source>
</evidence>
<dbReference type="Proteomes" id="UP001523003">
    <property type="component" value="Unassembled WGS sequence"/>
</dbReference>
<feature type="coiled-coil region" evidence="1">
    <location>
        <begin position="54"/>
        <end position="91"/>
    </location>
</feature>
<comment type="caution">
    <text evidence="2">The sequence shown here is derived from an EMBL/GenBank/DDBJ whole genome shotgun (WGS) entry which is preliminary data.</text>
</comment>
<evidence type="ECO:0000313" key="2">
    <source>
        <dbReference type="EMBL" id="MCL6230024.1"/>
    </source>
</evidence>
<keyword evidence="1" id="KW-0175">Coiled coil</keyword>
<proteinExistence type="predicted"/>
<evidence type="ECO:0008006" key="4">
    <source>
        <dbReference type="Google" id="ProtNLM"/>
    </source>
</evidence>
<dbReference type="RefSeq" id="WP_249677286.1">
    <property type="nucleotide sequence ID" value="NZ_JAMCOF010000008.1"/>
</dbReference>
<evidence type="ECO:0000313" key="3">
    <source>
        <dbReference type="Proteomes" id="UP001523003"/>
    </source>
</evidence>
<name>A0ABT0PBM0_9HYPH</name>
<accession>A0ABT0PBM0</accession>
<reference evidence="2 3" key="1">
    <citation type="submission" date="2022-05" db="EMBL/GenBank/DDBJ databases">
        <title>Description of the Bartonella bilalgolemii sp. nov. Isolated from Apodemus uralensis (Pallas 1811).</title>
        <authorList>
            <person name="Zgheib R."/>
            <person name="Celebi B."/>
        </authorList>
    </citation>
    <scope>NUCLEOTIDE SEQUENCE [LARGE SCALE GENOMIC DNA]</scope>
    <source>
        <strain evidence="2 3">G70</strain>
    </source>
</reference>
<sequence>MEEQLTPEEQAIYDAQANDYSVELVEPEQVIDTIESHENSEQVVDEQPQKPYDYEAIEQERQARQKAEQSAEEARELAVEIAQQYAAMQEEIAQQYDKNVPTLEDDPKAHIAWLSHKVQEQQKLLNEFSFMKEEQERINQEHYERQQLGAYFEEAKAQVQDKYPDLENITNYLYEIADNSLKAQTGLYPQWKDPALREQQIGAELRQICQHCQKAGVNPIEVLVQKAKAFGYSGPQNKNEVEALQERNTAARTLAARGGQVPLGGVDIRTLSSMSEAELAAWVEKNQEKFEHIMDRM</sequence>
<gene>
    <name evidence="2" type="ORF">M4Z11_05360</name>
</gene>